<protein>
    <submittedName>
        <fullName evidence="1">Uncharacterized protein</fullName>
    </submittedName>
</protein>
<evidence type="ECO:0000313" key="2">
    <source>
        <dbReference type="Proteomes" id="UP001058074"/>
    </source>
</evidence>
<dbReference type="EMBL" id="BROD01000001">
    <property type="protein sequence ID" value="GKX67876.1"/>
    <property type="molecule type" value="Genomic_DNA"/>
</dbReference>
<comment type="caution">
    <text evidence="1">The sequence shown here is derived from an EMBL/GenBank/DDBJ whole genome shotgun (WGS) entry which is preliminary data.</text>
</comment>
<name>A0ACB5RFK7_9CLOT</name>
<accession>A0ACB5RFK7</accession>
<organism evidence="1 2">
    <name type="scientific">Inconstantimicrobium mannanitabidum</name>
    <dbReference type="NCBI Taxonomy" id="1604901"/>
    <lineage>
        <taxon>Bacteria</taxon>
        <taxon>Bacillati</taxon>
        <taxon>Bacillota</taxon>
        <taxon>Clostridia</taxon>
        <taxon>Eubacteriales</taxon>
        <taxon>Clostridiaceae</taxon>
        <taxon>Inconstantimicrobium</taxon>
    </lineage>
</organism>
<dbReference type="Proteomes" id="UP001058074">
    <property type="component" value="Unassembled WGS sequence"/>
</dbReference>
<evidence type="ECO:0000313" key="1">
    <source>
        <dbReference type="EMBL" id="GKX67876.1"/>
    </source>
</evidence>
<proteinExistence type="predicted"/>
<reference evidence="1" key="1">
    <citation type="journal article" date="2025" name="Int. J. Syst. Evol. Microbiol.">
        <title>Inconstantimicrobium mannanitabidum sp. nov., a novel member of the family Clostridiaceae isolated from anoxic soil under the treatment of reductive soil disinfestation.</title>
        <authorList>
            <person name="Ueki A."/>
            <person name="Tonouchi A."/>
            <person name="Honma S."/>
            <person name="Kaku N."/>
            <person name="Ueki K."/>
        </authorList>
    </citation>
    <scope>NUCLEOTIDE SEQUENCE</scope>
    <source>
        <strain evidence="1">TW13</strain>
    </source>
</reference>
<gene>
    <name evidence="1" type="ORF">rsdtw13_31340</name>
</gene>
<keyword evidence="2" id="KW-1185">Reference proteome</keyword>
<sequence length="583" mass="66341">MKKILSLFLTFFILITPLTVNASEKNFTISKLLINASIDSSGDLLVQEELTYNFSGNFNGVYINLYKRGTSSINVSKVSVKDKNGMIPLNLYNNEQNNTYELNDSNENTNIKIFSKSSNEEKTFIVNYTVKAAAVKYDGFGELYWSFYNVTNNKNVKDVELNVSLKDTQFIKDKFKYWLYVDGDFNTNYGPDRIQIKGTNLSSLLGVKINFQPEFLNLPTSTYTEPEDLRDYQNNINETSHDPNGNFGHFLFVVVGFVLFAAIFGFVMKKINNKKFRKELEQYRSTYKFFDEKILISPPSDMSPALVNLLYECNKTATTTSTKIKEIAIVSTLFYLSKKGFYSVEEVQIGKHKDLFFIRTTNKTPQLIHLTTLINWFSNYEENGKFSLRSVKDSISNYRNAETFRNKYVGFINDVRLDAHRLRFFVEIRNRQVLSNTGYDELLKWIAYKKYILHTSKNISSNFDDSYLGDAMIYGTALGIDNSILEKLSKDISNVYKKSNRYTSNPNSNGYYDYYNNDAFSSYYLTNLILFDSINDNVDKFYNTHNNSSSSFTGGDGGDGGGFGGFSDGGGFSGGGGSDSGAF</sequence>